<comment type="caution">
    <text evidence="3">The sequence shown here is derived from an EMBL/GenBank/DDBJ whole genome shotgun (WGS) entry which is preliminary data.</text>
</comment>
<dbReference type="CDD" id="cd07067">
    <property type="entry name" value="HP_PGM_like"/>
    <property type="match status" value="1"/>
</dbReference>
<dbReference type="SUPFAM" id="SSF53254">
    <property type="entry name" value="Phosphoglycerate mutase-like"/>
    <property type="match status" value="1"/>
</dbReference>
<dbReference type="Gene3D" id="3.40.50.1240">
    <property type="entry name" value="Phosphoglycerate mutase-like"/>
    <property type="match status" value="1"/>
</dbReference>
<feature type="active site" description="Proton donor/acceptor" evidence="1">
    <location>
        <position position="101"/>
    </location>
</feature>
<sequence>MEEDFSDWTGVERRVNPRENNIVVVSHAESIGNSEGIFQGQTFDSDLSELGKKQAKALAKRLKIFGARKIITSPLKGSRQTAQEVADTARCEIEINEKIIETNHGVWEGRHKVWIRENFTDIFDAWLQTPSQVRFPDGESFMETIQRTLDFLENTDFEPNSVVITHDNILRVMISLISNSDIDKMWEISLEAAALNFLEVNKVNQKNVFRVLKLNDTNHLVGLRNDVKKTHSLAYNRIKEI</sequence>
<dbReference type="GO" id="GO:0016791">
    <property type="term" value="F:phosphatase activity"/>
    <property type="evidence" value="ECO:0007669"/>
    <property type="project" value="TreeGrafter"/>
</dbReference>
<proteinExistence type="predicted"/>
<dbReference type="PANTHER" id="PTHR48100">
    <property type="entry name" value="BROAD-SPECIFICITY PHOSPHATASE YOR283W-RELATED"/>
    <property type="match status" value="1"/>
</dbReference>
<feature type="binding site" evidence="2">
    <location>
        <position position="112"/>
    </location>
    <ligand>
        <name>substrate</name>
    </ligand>
</feature>
<name>A0A0G0P5C0_9BACT</name>
<dbReference type="GO" id="GO:0005737">
    <property type="term" value="C:cytoplasm"/>
    <property type="evidence" value="ECO:0007669"/>
    <property type="project" value="TreeGrafter"/>
</dbReference>
<evidence type="ECO:0000313" key="3">
    <source>
        <dbReference type="EMBL" id="KKQ84521.1"/>
    </source>
</evidence>
<dbReference type="AlphaFoldDB" id="A0A0G0P5C0"/>
<protein>
    <submittedName>
        <fullName evidence="3">Phosphoglycerate mutase family protein</fullName>
    </submittedName>
</protein>
<evidence type="ECO:0000256" key="2">
    <source>
        <dbReference type="PIRSR" id="PIRSR613078-2"/>
    </source>
</evidence>
<dbReference type="Pfam" id="PF00300">
    <property type="entry name" value="His_Phos_1"/>
    <property type="match status" value="1"/>
</dbReference>
<dbReference type="SMART" id="SM00855">
    <property type="entry name" value="PGAM"/>
    <property type="match status" value="1"/>
</dbReference>
<dbReference type="STRING" id="1618570.UT08_C0017G0010"/>
<dbReference type="EMBL" id="LBVL01000017">
    <property type="protein sequence ID" value="KKQ84521.1"/>
    <property type="molecule type" value="Genomic_DNA"/>
</dbReference>
<reference evidence="3 4" key="1">
    <citation type="journal article" date="2015" name="Nature">
        <title>rRNA introns, odd ribosomes, and small enigmatic genomes across a large radiation of phyla.</title>
        <authorList>
            <person name="Brown C.T."/>
            <person name="Hug L.A."/>
            <person name="Thomas B.C."/>
            <person name="Sharon I."/>
            <person name="Castelle C.J."/>
            <person name="Singh A."/>
            <person name="Wilkins M.J."/>
            <person name="Williams K.H."/>
            <person name="Banfield J.F."/>
        </authorList>
    </citation>
    <scope>NUCLEOTIDE SEQUENCE [LARGE SCALE GENOMIC DNA]</scope>
</reference>
<accession>A0A0G0P5C0</accession>
<dbReference type="Proteomes" id="UP000034081">
    <property type="component" value="Unassembled WGS sequence"/>
</dbReference>
<evidence type="ECO:0000256" key="1">
    <source>
        <dbReference type="PIRSR" id="PIRSR613078-1"/>
    </source>
</evidence>
<dbReference type="InterPro" id="IPR013078">
    <property type="entry name" value="His_Pase_superF_clade-1"/>
</dbReference>
<dbReference type="InterPro" id="IPR050275">
    <property type="entry name" value="PGM_Phosphatase"/>
</dbReference>
<dbReference type="PANTHER" id="PTHR48100:SF1">
    <property type="entry name" value="HISTIDINE PHOSPHATASE FAMILY PROTEIN-RELATED"/>
    <property type="match status" value="1"/>
</dbReference>
<dbReference type="InterPro" id="IPR029033">
    <property type="entry name" value="His_PPase_superfam"/>
</dbReference>
<feature type="active site" description="Tele-phosphohistidine intermediate" evidence="1">
    <location>
        <position position="27"/>
    </location>
</feature>
<organism evidence="3 4">
    <name type="scientific">Candidatus Woesebacteria bacterium GW2011_GWB1_38_8</name>
    <dbReference type="NCBI Taxonomy" id="1618570"/>
    <lineage>
        <taxon>Bacteria</taxon>
        <taxon>Candidatus Woeseibacteriota</taxon>
    </lineage>
</organism>
<gene>
    <name evidence="3" type="ORF">UT08_C0017G0010</name>
</gene>
<evidence type="ECO:0000313" key="4">
    <source>
        <dbReference type="Proteomes" id="UP000034081"/>
    </source>
</evidence>